<dbReference type="GO" id="GO:0008483">
    <property type="term" value="F:transaminase activity"/>
    <property type="evidence" value="ECO:0007669"/>
    <property type="project" value="UniProtKB-KW"/>
</dbReference>
<keyword evidence="3 4" id="KW-0808">Transferase</keyword>
<dbReference type="Proteomes" id="UP000029055">
    <property type="component" value="Unassembled WGS sequence"/>
</dbReference>
<dbReference type="PANTHER" id="PTHR42832:SF3">
    <property type="entry name" value="L-GLUTAMINE--4-(METHYLSULFANYL)-2-OXOBUTANOATE AMINOTRANSFERASE"/>
    <property type="match status" value="1"/>
</dbReference>
<keyword evidence="7" id="KW-1185">Reference proteome</keyword>
<organism evidence="6 7">
    <name type="scientific">Bifidobacterium subtile</name>
    <dbReference type="NCBI Taxonomy" id="77635"/>
    <lineage>
        <taxon>Bacteria</taxon>
        <taxon>Bacillati</taxon>
        <taxon>Actinomycetota</taxon>
        <taxon>Actinomycetes</taxon>
        <taxon>Bifidobacteriales</taxon>
        <taxon>Bifidobacteriaceae</taxon>
        <taxon>Bifidobacterium</taxon>
    </lineage>
</organism>
<dbReference type="InterPro" id="IPR004839">
    <property type="entry name" value="Aminotransferase_I/II_large"/>
</dbReference>
<dbReference type="Gene3D" id="3.40.640.10">
    <property type="entry name" value="Type I PLP-dependent aspartate aminotransferase-like (Major domain)"/>
    <property type="match status" value="1"/>
</dbReference>
<dbReference type="EMBL" id="JGZR01000016">
    <property type="protein sequence ID" value="KFI98875.1"/>
    <property type="molecule type" value="Genomic_DNA"/>
</dbReference>
<dbReference type="SUPFAM" id="SSF53383">
    <property type="entry name" value="PLP-dependent transferases"/>
    <property type="match status" value="1"/>
</dbReference>
<name>A0A087DTM5_9BIFI</name>
<evidence type="ECO:0000313" key="7">
    <source>
        <dbReference type="Proteomes" id="UP000029055"/>
    </source>
</evidence>
<accession>A0A087DTM5</accession>
<dbReference type="OrthoDB" id="9813612at2"/>
<sequence length="350" mass="38296">MRDDIDLRIGSPVDPVPSSVKAALERGYNAHRYISARGLPECRAACANWYRTTRGVEDIDDASVLPVAGTKMLIGLLPLWLGLDSSSVIVIPRLHYPTYEAGAALVGAQVIAEDDVERWPENASLIWLNSPRNPDGAINGRDYLQRAIERARQLNAIIVQDECYSAFDWACENDGPTASILSIPGATRPGGRVLALYSMSKQSNMAGYRAGFVAGDPSIIEQLGTRWGTYGLVLSQPVQYAMIDALANTEAVSEQRRIHARRRLALQEAFKRWGMVFSEDNVGGFFLWGHAPGENAESVVQRLADLGILTRTGAAYGDETHTYVRISITASDAQVADAVERLNHDADRLV</sequence>
<dbReference type="InterPro" id="IPR004838">
    <property type="entry name" value="NHTrfase_class1_PyrdxlP-BS"/>
</dbReference>
<dbReference type="GO" id="GO:0030170">
    <property type="term" value="F:pyridoxal phosphate binding"/>
    <property type="evidence" value="ECO:0007669"/>
    <property type="project" value="InterPro"/>
</dbReference>
<dbReference type="InterPro" id="IPR015421">
    <property type="entry name" value="PyrdxlP-dep_Trfase_major"/>
</dbReference>
<evidence type="ECO:0000256" key="3">
    <source>
        <dbReference type="ARBA" id="ARBA00022679"/>
    </source>
</evidence>
<dbReference type="AlphaFoldDB" id="A0A087DTM5"/>
<proteinExistence type="inferred from homology"/>
<dbReference type="eggNOG" id="COG0436">
    <property type="taxonomic scope" value="Bacteria"/>
</dbReference>
<dbReference type="RefSeq" id="WP_024463895.1">
    <property type="nucleotide sequence ID" value="NZ_CP062939.1"/>
</dbReference>
<comment type="similarity">
    <text evidence="4">Belongs to the class-I pyridoxal-phosphate-dependent aminotransferase family.</text>
</comment>
<gene>
    <name evidence="6" type="ORF">BISU_2077</name>
</gene>
<dbReference type="STRING" id="77635.BISU_2077"/>
<evidence type="ECO:0000256" key="2">
    <source>
        <dbReference type="ARBA" id="ARBA00022576"/>
    </source>
</evidence>
<dbReference type="InterPro" id="IPR015422">
    <property type="entry name" value="PyrdxlP-dep_Trfase_small"/>
</dbReference>
<comment type="cofactor">
    <cofactor evidence="1 4">
        <name>pyridoxal 5'-phosphate</name>
        <dbReference type="ChEBI" id="CHEBI:597326"/>
    </cofactor>
</comment>
<protein>
    <recommendedName>
        <fullName evidence="4">Aminotransferase</fullName>
        <ecNumber evidence="4">2.6.1.-</ecNumber>
    </recommendedName>
</protein>
<keyword evidence="2 4" id="KW-0032">Aminotransferase</keyword>
<dbReference type="CDD" id="cd00609">
    <property type="entry name" value="AAT_like"/>
    <property type="match status" value="1"/>
</dbReference>
<evidence type="ECO:0000313" key="6">
    <source>
        <dbReference type="EMBL" id="KFI98875.1"/>
    </source>
</evidence>
<evidence type="ECO:0000256" key="4">
    <source>
        <dbReference type="RuleBase" id="RU000481"/>
    </source>
</evidence>
<reference evidence="6 7" key="1">
    <citation type="submission" date="2014-03" db="EMBL/GenBank/DDBJ databases">
        <title>Genomics of Bifidobacteria.</title>
        <authorList>
            <person name="Ventura M."/>
            <person name="Milani C."/>
            <person name="Lugli G.A."/>
        </authorList>
    </citation>
    <scope>NUCLEOTIDE SEQUENCE [LARGE SCALE GENOMIC DNA]</scope>
    <source>
        <strain evidence="6 7">LMG 11597</strain>
    </source>
</reference>
<evidence type="ECO:0000259" key="5">
    <source>
        <dbReference type="Pfam" id="PF00155"/>
    </source>
</evidence>
<comment type="caution">
    <text evidence="6">The sequence shown here is derived from an EMBL/GenBank/DDBJ whole genome shotgun (WGS) entry which is preliminary data.</text>
</comment>
<dbReference type="EC" id="2.6.1.-" evidence="4"/>
<feature type="domain" description="Aminotransferase class I/classII large" evidence="5">
    <location>
        <begin position="3"/>
        <end position="342"/>
    </location>
</feature>
<dbReference type="Pfam" id="PF00155">
    <property type="entry name" value="Aminotran_1_2"/>
    <property type="match status" value="1"/>
</dbReference>
<dbReference type="InterPro" id="IPR015424">
    <property type="entry name" value="PyrdxlP-dep_Trfase"/>
</dbReference>
<dbReference type="PANTHER" id="PTHR42832">
    <property type="entry name" value="AMINO ACID AMINOTRANSFERASE"/>
    <property type="match status" value="1"/>
</dbReference>
<dbReference type="InterPro" id="IPR050881">
    <property type="entry name" value="LL-DAP_aminotransferase"/>
</dbReference>
<dbReference type="PROSITE" id="PS00105">
    <property type="entry name" value="AA_TRANSFER_CLASS_1"/>
    <property type="match status" value="1"/>
</dbReference>
<dbReference type="Gene3D" id="3.90.1150.10">
    <property type="entry name" value="Aspartate Aminotransferase, domain 1"/>
    <property type="match status" value="1"/>
</dbReference>
<evidence type="ECO:0000256" key="1">
    <source>
        <dbReference type="ARBA" id="ARBA00001933"/>
    </source>
</evidence>